<evidence type="ECO:0000313" key="4">
    <source>
        <dbReference type="EMBL" id="KAK3322703.1"/>
    </source>
</evidence>
<dbReference type="PANTHER" id="PTHR10366">
    <property type="entry name" value="NAD DEPENDENT EPIMERASE/DEHYDRATASE"/>
    <property type="match status" value="1"/>
</dbReference>
<dbReference type="GO" id="GO:0016616">
    <property type="term" value="F:oxidoreductase activity, acting on the CH-OH group of donors, NAD or NADP as acceptor"/>
    <property type="evidence" value="ECO:0007669"/>
    <property type="project" value="TreeGrafter"/>
</dbReference>
<reference evidence="4" key="2">
    <citation type="submission" date="2023-06" db="EMBL/GenBank/DDBJ databases">
        <authorList>
            <consortium name="Lawrence Berkeley National Laboratory"/>
            <person name="Haridas S."/>
            <person name="Hensen N."/>
            <person name="Bonometti L."/>
            <person name="Westerberg I."/>
            <person name="Brannstrom I.O."/>
            <person name="Guillou S."/>
            <person name="Cros-Aarteil S."/>
            <person name="Calhoun S."/>
            <person name="Kuo A."/>
            <person name="Mondo S."/>
            <person name="Pangilinan J."/>
            <person name="Riley R."/>
            <person name="Labutti K."/>
            <person name="Andreopoulos B."/>
            <person name="Lipzen A."/>
            <person name="Chen C."/>
            <person name="Yanf M."/>
            <person name="Daum C."/>
            <person name="Ng V."/>
            <person name="Clum A."/>
            <person name="Steindorff A."/>
            <person name="Ohm R."/>
            <person name="Martin F."/>
            <person name="Silar P."/>
            <person name="Natvig D."/>
            <person name="Lalanne C."/>
            <person name="Gautier V."/>
            <person name="Ament-Velasquez S.L."/>
            <person name="Kruys A."/>
            <person name="Hutchinson M.I."/>
            <person name="Powell A.J."/>
            <person name="Barry K."/>
            <person name="Miller A.N."/>
            <person name="Grigoriev I.V."/>
            <person name="Debuchy R."/>
            <person name="Gladieux P."/>
            <person name="Thoren M.H."/>
            <person name="Johannesson H."/>
        </authorList>
    </citation>
    <scope>NUCLEOTIDE SEQUENCE</scope>
    <source>
        <strain evidence="4">CBS 118394</strain>
    </source>
</reference>
<dbReference type="Gene3D" id="3.40.50.720">
    <property type="entry name" value="NAD(P)-binding Rossmann-like Domain"/>
    <property type="match status" value="1"/>
</dbReference>
<dbReference type="Pfam" id="PF01370">
    <property type="entry name" value="Epimerase"/>
    <property type="match status" value="1"/>
</dbReference>
<evidence type="ECO:0000313" key="5">
    <source>
        <dbReference type="Proteomes" id="UP001283341"/>
    </source>
</evidence>
<reference evidence="4" key="1">
    <citation type="journal article" date="2023" name="Mol. Phylogenet. Evol.">
        <title>Genome-scale phylogeny and comparative genomics of the fungal order Sordariales.</title>
        <authorList>
            <person name="Hensen N."/>
            <person name="Bonometti L."/>
            <person name="Westerberg I."/>
            <person name="Brannstrom I.O."/>
            <person name="Guillou S."/>
            <person name="Cros-Aarteil S."/>
            <person name="Calhoun S."/>
            <person name="Haridas S."/>
            <person name="Kuo A."/>
            <person name="Mondo S."/>
            <person name="Pangilinan J."/>
            <person name="Riley R."/>
            <person name="LaButti K."/>
            <person name="Andreopoulos B."/>
            <person name="Lipzen A."/>
            <person name="Chen C."/>
            <person name="Yan M."/>
            <person name="Daum C."/>
            <person name="Ng V."/>
            <person name="Clum A."/>
            <person name="Steindorff A."/>
            <person name="Ohm R.A."/>
            <person name="Martin F."/>
            <person name="Silar P."/>
            <person name="Natvig D.O."/>
            <person name="Lalanne C."/>
            <person name="Gautier V."/>
            <person name="Ament-Velasquez S.L."/>
            <person name="Kruys A."/>
            <person name="Hutchinson M.I."/>
            <person name="Powell A.J."/>
            <person name="Barry K."/>
            <person name="Miller A.N."/>
            <person name="Grigoriev I.V."/>
            <person name="Debuchy R."/>
            <person name="Gladieux P."/>
            <person name="Hiltunen Thoren M."/>
            <person name="Johannesson H."/>
        </authorList>
    </citation>
    <scope>NUCLEOTIDE SEQUENCE</scope>
    <source>
        <strain evidence="4">CBS 118394</strain>
    </source>
</reference>
<dbReference type="InterPro" id="IPR036291">
    <property type="entry name" value="NAD(P)-bd_dom_sf"/>
</dbReference>
<dbReference type="InterPro" id="IPR001509">
    <property type="entry name" value="Epimerase_deHydtase"/>
</dbReference>
<name>A0AAE0ICZ2_9PEZI</name>
<dbReference type="SUPFAM" id="SSF51735">
    <property type="entry name" value="NAD(P)-binding Rossmann-fold domains"/>
    <property type="match status" value="1"/>
</dbReference>
<comment type="caution">
    <text evidence="4">The sequence shown here is derived from an EMBL/GenBank/DDBJ whole genome shotgun (WGS) entry which is preliminary data.</text>
</comment>
<comment type="similarity">
    <text evidence="2">Belongs to the NAD(P)-dependent epimerase/dehydratase family. Dihydroflavonol-4-reductase subfamily.</text>
</comment>
<dbReference type="EMBL" id="JAUEDM010000003">
    <property type="protein sequence ID" value="KAK3322703.1"/>
    <property type="molecule type" value="Genomic_DNA"/>
</dbReference>
<organism evidence="4 5">
    <name type="scientific">Apodospora peruviana</name>
    <dbReference type="NCBI Taxonomy" id="516989"/>
    <lineage>
        <taxon>Eukaryota</taxon>
        <taxon>Fungi</taxon>
        <taxon>Dikarya</taxon>
        <taxon>Ascomycota</taxon>
        <taxon>Pezizomycotina</taxon>
        <taxon>Sordariomycetes</taxon>
        <taxon>Sordariomycetidae</taxon>
        <taxon>Sordariales</taxon>
        <taxon>Lasiosphaeriaceae</taxon>
        <taxon>Apodospora</taxon>
    </lineage>
</organism>
<sequence>MAASLVFITGGSGFIGSQVVQDTLKAGHRVRVSVRREAQAEQLKERFAPYTNEQDQLEFVVIPDLTDSAVIRSALGEDVSYIFHLASPLPGRGTDFKAEYLGPAVKATEAVLVAAATAKAVKRVVVMSSLLALMPLDGLRIPGLVINEGANASIQVDEDMVFPEGPRSDGAKYSASKILAHRFTIEWATQNKPHFALVTLHPTFVVGYDQTQKSAASPGALVNSWILASLASGSPAIPAGFVDVRDVSQAHLNGMDAPLNPDAPLTEVILAGPKTSWEGIVKFVKANYPAIPCTMSEEGPYQQPFIADSSRAEGDFGIKWHTMDETISSFLDQQLQFNERAGL</sequence>
<keyword evidence="5" id="KW-1185">Reference proteome</keyword>
<dbReference type="Proteomes" id="UP001283341">
    <property type="component" value="Unassembled WGS sequence"/>
</dbReference>
<dbReference type="InterPro" id="IPR050425">
    <property type="entry name" value="NAD(P)_dehydrat-like"/>
</dbReference>
<accession>A0AAE0ICZ2</accession>
<evidence type="ECO:0000256" key="2">
    <source>
        <dbReference type="ARBA" id="ARBA00023445"/>
    </source>
</evidence>
<evidence type="ECO:0000259" key="3">
    <source>
        <dbReference type="Pfam" id="PF01370"/>
    </source>
</evidence>
<evidence type="ECO:0000256" key="1">
    <source>
        <dbReference type="ARBA" id="ARBA00023002"/>
    </source>
</evidence>
<dbReference type="AlphaFoldDB" id="A0AAE0ICZ2"/>
<dbReference type="PANTHER" id="PTHR10366:SF812">
    <property type="entry name" value="VPS9 DOMAIN-CONTAINING PROTEIN"/>
    <property type="match status" value="1"/>
</dbReference>
<feature type="domain" description="NAD-dependent epimerase/dehydratase" evidence="3">
    <location>
        <begin position="6"/>
        <end position="255"/>
    </location>
</feature>
<keyword evidence="1" id="KW-0560">Oxidoreductase</keyword>
<protein>
    <recommendedName>
        <fullName evidence="3">NAD-dependent epimerase/dehydratase domain-containing protein</fullName>
    </recommendedName>
</protein>
<gene>
    <name evidence="4" type="ORF">B0H66DRAFT_212905</name>
</gene>
<proteinExistence type="inferred from homology"/>